<dbReference type="InterPro" id="IPR012340">
    <property type="entry name" value="NA-bd_OB-fold"/>
</dbReference>
<dbReference type="PANTHER" id="PTHR47165:SF4">
    <property type="entry name" value="OS03G0429900 PROTEIN"/>
    <property type="match status" value="1"/>
</dbReference>
<dbReference type="SUPFAM" id="SSF50249">
    <property type="entry name" value="Nucleic acid-binding proteins"/>
    <property type="match status" value="1"/>
</dbReference>
<keyword evidence="4" id="KW-1185">Reference proteome</keyword>
<evidence type="ECO:0000259" key="2">
    <source>
        <dbReference type="Pfam" id="PF02721"/>
    </source>
</evidence>
<gene>
    <name evidence="3" type="ORF">CTI12_AA536920</name>
</gene>
<reference evidence="3 4" key="1">
    <citation type="journal article" date="2018" name="Mol. Plant">
        <title>The genome of Artemisia annua provides insight into the evolution of Asteraceae family and artemisinin biosynthesis.</title>
        <authorList>
            <person name="Shen Q."/>
            <person name="Zhang L."/>
            <person name="Liao Z."/>
            <person name="Wang S."/>
            <person name="Yan T."/>
            <person name="Shi P."/>
            <person name="Liu M."/>
            <person name="Fu X."/>
            <person name="Pan Q."/>
            <person name="Wang Y."/>
            <person name="Lv Z."/>
            <person name="Lu X."/>
            <person name="Zhang F."/>
            <person name="Jiang W."/>
            <person name="Ma Y."/>
            <person name="Chen M."/>
            <person name="Hao X."/>
            <person name="Li L."/>
            <person name="Tang Y."/>
            <person name="Lv G."/>
            <person name="Zhou Y."/>
            <person name="Sun X."/>
            <person name="Brodelius P.E."/>
            <person name="Rose J.K.C."/>
            <person name="Tang K."/>
        </authorList>
    </citation>
    <scope>NUCLEOTIDE SEQUENCE [LARGE SCALE GENOMIC DNA]</scope>
    <source>
        <strain evidence="4">cv. Huhao1</strain>
        <tissue evidence="3">Leaf</tissue>
    </source>
</reference>
<evidence type="ECO:0000313" key="4">
    <source>
        <dbReference type="Proteomes" id="UP000245207"/>
    </source>
</evidence>
<comment type="caution">
    <text evidence="3">The sequence shown here is derived from an EMBL/GenBank/DDBJ whole genome shotgun (WGS) entry which is preliminary data.</text>
</comment>
<organism evidence="3 4">
    <name type="scientific">Artemisia annua</name>
    <name type="common">Sweet wormwood</name>
    <dbReference type="NCBI Taxonomy" id="35608"/>
    <lineage>
        <taxon>Eukaryota</taxon>
        <taxon>Viridiplantae</taxon>
        <taxon>Streptophyta</taxon>
        <taxon>Embryophyta</taxon>
        <taxon>Tracheophyta</taxon>
        <taxon>Spermatophyta</taxon>
        <taxon>Magnoliopsida</taxon>
        <taxon>eudicotyledons</taxon>
        <taxon>Gunneridae</taxon>
        <taxon>Pentapetalae</taxon>
        <taxon>asterids</taxon>
        <taxon>campanulids</taxon>
        <taxon>Asterales</taxon>
        <taxon>Asteraceae</taxon>
        <taxon>Asteroideae</taxon>
        <taxon>Anthemideae</taxon>
        <taxon>Artemisiinae</taxon>
        <taxon>Artemisia</taxon>
    </lineage>
</organism>
<sequence>MATDMSMEGSGSISGGAFSGTAGHYGCSNAVYNAASSGNISGAASGSSDSSVLPIAAPGTSMVNAVTYSPAQAITVDGLVSTFRVANAMSHSDASDQSGLSIQGSVAFPTPISNNGVSDNVPMVLDFLAGQVMGSSVPTPSSSTGRPALPQTAVPTRRRSRACHPHMQHANSEPVQGPIAPRQRQGMPLEYMRFGFCDKVCQHCGALFWLEEKRTGMPTSAAPQYQKAMALTSDVAAQSTAAIPVVPQRSLAYFTELNPADNSKFIEARVYRKWTAMKAPALIPTGFSCILIDKKGSAIQANSDLKDKERFERELQQNCVYRILGFGFEKTDGWRKTLDNDMTLCLGKHTETHLLKDDNYPHHYFNFAAYNELGPRLEKKNPILTDYIGYIHNVEKVKEYGGATGNKIKLRNIGIRNLNYSFRLIMTDGTGNATMTCFTPNTEGLIKDVNTLLEEVADKNPEIIPQQITALENTRHVFQFRFAKPIGKGPPTFVLQKVMDHIPTILPTPAEGPSSPPPASPTEQTST</sequence>
<dbReference type="Proteomes" id="UP000245207">
    <property type="component" value="Unassembled WGS sequence"/>
</dbReference>
<proteinExistence type="predicted"/>
<evidence type="ECO:0000256" key="1">
    <source>
        <dbReference type="SAM" id="MobiDB-lite"/>
    </source>
</evidence>
<feature type="region of interest" description="Disordered" evidence="1">
    <location>
        <begin position="504"/>
        <end position="527"/>
    </location>
</feature>
<dbReference type="InterPro" id="IPR003871">
    <property type="entry name" value="RFA1B/D_OB_1st"/>
</dbReference>
<evidence type="ECO:0000313" key="3">
    <source>
        <dbReference type="EMBL" id="PWA43048.1"/>
    </source>
</evidence>
<dbReference type="Pfam" id="PF02721">
    <property type="entry name" value="DUF223"/>
    <property type="match status" value="1"/>
</dbReference>
<dbReference type="EMBL" id="PKPP01012053">
    <property type="protein sequence ID" value="PWA43048.1"/>
    <property type="molecule type" value="Genomic_DNA"/>
</dbReference>
<dbReference type="AlphaFoldDB" id="A0A2U1L218"/>
<accession>A0A2U1L218</accession>
<dbReference type="Gene3D" id="2.40.50.140">
    <property type="entry name" value="Nucleic acid-binding proteins"/>
    <property type="match status" value="2"/>
</dbReference>
<protein>
    <recommendedName>
        <fullName evidence="2">Replication protein A 70 kDa DNA-binding subunit B/D first OB fold domain-containing protein</fullName>
    </recommendedName>
</protein>
<feature type="domain" description="Replication protein A 70 kDa DNA-binding subunit B/D first OB fold" evidence="2">
    <location>
        <begin position="253"/>
        <end position="351"/>
    </location>
</feature>
<name>A0A2U1L218_ARTAN</name>
<dbReference type="PANTHER" id="PTHR47165">
    <property type="entry name" value="OS03G0429900 PROTEIN"/>
    <property type="match status" value="1"/>
</dbReference>